<sequence>MAASVPKIAVNNERKETKIEQYGPSDPRGSGGSAVPPGFPAGVVRRLPFFREKNIL</sequence>
<dbReference type="AlphaFoldDB" id="A0A150M696"/>
<comment type="caution">
    <text evidence="2">The sequence shown here is derived from an EMBL/GenBank/DDBJ whole genome shotgun (WGS) entry which is preliminary data.</text>
</comment>
<protein>
    <submittedName>
        <fullName evidence="2">Uncharacterized protein</fullName>
    </submittedName>
</protein>
<organism evidence="2 3">
    <name type="scientific">Caldibacillus debilis</name>
    <dbReference type="NCBI Taxonomy" id="301148"/>
    <lineage>
        <taxon>Bacteria</taxon>
        <taxon>Bacillati</taxon>
        <taxon>Bacillota</taxon>
        <taxon>Bacilli</taxon>
        <taxon>Bacillales</taxon>
        <taxon>Bacillaceae</taxon>
        <taxon>Caldibacillus</taxon>
    </lineage>
</organism>
<name>A0A150M696_9BACI</name>
<proteinExistence type="predicted"/>
<dbReference type="Proteomes" id="UP000075683">
    <property type="component" value="Unassembled WGS sequence"/>
</dbReference>
<dbReference type="EMBL" id="LQYT01000037">
    <property type="protein sequence ID" value="KYD19906.1"/>
    <property type="molecule type" value="Genomic_DNA"/>
</dbReference>
<gene>
    <name evidence="2" type="ORF">B4135_0805</name>
</gene>
<feature type="region of interest" description="Disordered" evidence="1">
    <location>
        <begin position="1"/>
        <end position="38"/>
    </location>
</feature>
<evidence type="ECO:0000313" key="3">
    <source>
        <dbReference type="Proteomes" id="UP000075683"/>
    </source>
</evidence>
<accession>A0A150M696</accession>
<dbReference type="STRING" id="301148.B4135_0805"/>
<evidence type="ECO:0000256" key="1">
    <source>
        <dbReference type="SAM" id="MobiDB-lite"/>
    </source>
</evidence>
<reference evidence="2 3" key="1">
    <citation type="submission" date="2016-01" db="EMBL/GenBank/DDBJ databases">
        <title>Draft Genome Sequences of Seven Thermophilic Sporeformers Isolated from Foods.</title>
        <authorList>
            <person name="Berendsen E.M."/>
            <person name="Wells-Bennik M.H."/>
            <person name="Krawcyk A.O."/>
            <person name="De Jong A."/>
            <person name="Holsappel S."/>
            <person name="Eijlander R.T."/>
            <person name="Kuipers O.P."/>
        </authorList>
    </citation>
    <scope>NUCLEOTIDE SEQUENCE [LARGE SCALE GENOMIC DNA]</scope>
    <source>
        <strain evidence="2 3">B4135</strain>
    </source>
</reference>
<evidence type="ECO:0000313" key="2">
    <source>
        <dbReference type="EMBL" id="KYD19906.1"/>
    </source>
</evidence>